<dbReference type="RefSeq" id="WP_184803798.1">
    <property type="nucleotide sequence ID" value="NZ_JACHMY010000001.1"/>
</dbReference>
<protein>
    <submittedName>
        <fullName evidence="3">Uncharacterized protein</fullName>
    </submittedName>
</protein>
<organism evidence="3 4">
    <name type="scientific">Kribbella italica</name>
    <dbReference type="NCBI Taxonomy" id="1540520"/>
    <lineage>
        <taxon>Bacteria</taxon>
        <taxon>Bacillati</taxon>
        <taxon>Actinomycetota</taxon>
        <taxon>Actinomycetes</taxon>
        <taxon>Propionibacteriales</taxon>
        <taxon>Kribbellaceae</taxon>
        <taxon>Kribbella</taxon>
    </lineage>
</organism>
<keyword evidence="2" id="KW-0812">Transmembrane</keyword>
<proteinExistence type="predicted"/>
<sequence length="89" mass="9497">MPPQAVIVSCPGGYDLDLNYGVGPRSGVLAFTLALIGAIFSFVGFALLGTFLLVRSHRRTPIGSHRPGRRTLAPRTPDRSQGLRLLGVP</sequence>
<keyword evidence="4" id="KW-1185">Reference proteome</keyword>
<evidence type="ECO:0000313" key="3">
    <source>
        <dbReference type="EMBL" id="MBB5841035.1"/>
    </source>
</evidence>
<accession>A0A7W9MZ30</accession>
<dbReference type="EMBL" id="JACHMY010000001">
    <property type="protein sequence ID" value="MBB5841035.1"/>
    <property type="molecule type" value="Genomic_DNA"/>
</dbReference>
<name>A0A7W9MZ30_9ACTN</name>
<keyword evidence="2" id="KW-1133">Transmembrane helix</keyword>
<evidence type="ECO:0000313" key="4">
    <source>
        <dbReference type="Proteomes" id="UP000549971"/>
    </source>
</evidence>
<comment type="caution">
    <text evidence="3">The sequence shown here is derived from an EMBL/GenBank/DDBJ whole genome shotgun (WGS) entry which is preliminary data.</text>
</comment>
<feature type="transmembrane region" description="Helical" evidence="2">
    <location>
        <begin position="28"/>
        <end position="54"/>
    </location>
</feature>
<keyword evidence="2" id="KW-0472">Membrane</keyword>
<reference evidence="3 4" key="1">
    <citation type="submission" date="2020-08" db="EMBL/GenBank/DDBJ databases">
        <title>Sequencing the genomes of 1000 actinobacteria strains.</title>
        <authorList>
            <person name="Klenk H.-P."/>
        </authorList>
    </citation>
    <scope>NUCLEOTIDE SEQUENCE [LARGE SCALE GENOMIC DNA]</scope>
    <source>
        <strain evidence="3 4">DSM 28967</strain>
    </source>
</reference>
<evidence type="ECO:0000256" key="2">
    <source>
        <dbReference type="SAM" id="Phobius"/>
    </source>
</evidence>
<dbReference type="AlphaFoldDB" id="A0A7W9MZ30"/>
<gene>
    <name evidence="3" type="ORF">HDA39_007769</name>
</gene>
<evidence type="ECO:0000256" key="1">
    <source>
        <dbReference type="SAM" id="MobiDB-lite"/>
    </source>
</evidence>
<feature type="region of interest" description="Disordered" evidence="1">
    <location>
        <begin position="61"/>
        <end position="89"/>
    </location>
</feature>
<dbReference type="Proteomes" id="UP000549971">
    <property type="component" value="Unassembled WGS sequence"/>
</dbReference>